<dbReference type="Proteomes" id="UP001642520">
    <property type="component" value="Unassembled WGS sequence"/>
</dbReference>
<protein>
    <submittedName>
        <fullName evidence="2">Uncharacterized protein</fullName>
    </submittedName>
</protein>
<gene>
    <name evidence="2" type="ORF">XYLVIOL_LOCUS10999</name>
</gene>
<feature type="compositionally biased region" description="Polar residues" evidence="1">
    <location>
        <begin position="23"/>
        <end position="34"/>
    </location>
</feature>
<dbReference type="EMBL" id="CAXAJV020001301">
    <property type="protein sequence ID" value="CAL7952311.1"/>
    <property type="molecule type" value="Genomic_DNA"/>
</dbReference>
<feature type="region of interest" description="Disordered" evidence="1">
    <location>
        <begin position="82"/>
        <end position="122"/>
    </location>
</feature>
<feature type="region of interest" description="Disordered" evidence="1">
    <location>
        <begin position="23"/>
        <end position="49"/>
    </location>
</feature>
<reference evidence="2 3" key="1">
    <citation type="submission" date="2024-08" db="EMBL/GenBank/DDBJ databases">
        <authorList>
            <person name="Will J Nash"/>
            <person name="Angela Man"/>
            <person name="Seanna McTaggart"/>
            <person name="Kendall Baker"/>
            <person name="Tom Barker"/>
            <person name="Leah Catchpole"/>
            <person name="Alex Durrant"/>
            <person name="Karim Gharbi"/>
            <person name="Naomi Irish"/>
            <person name="Gemy Kaithakottil"/>
            <person name="Debby Ku"/>
            <person name="Aaliyah Providence"/>
            <person name="Felix Shaw"/>
            <person name="David Swarbreck"/>
            <person name="Chris Watkins"/>
            <person name="Ann M. McCartney"/>
            <person name="Giulio Formenti"/>
            <person name="Alice Mouton"/>
            <person name="Noel Vella"/>
            <person name="Bjorn M von Reumont"/>
            <person name="Adriana Vella"/>
            <person name="Wilfried Haerty"/>
        </authorList>
    </citation>
    <scope>NUCLEOTIDE SEQUENCE [LARGE SCALE GENOMIC DNA]</scope>
</reference>
<keyword evidence="3" id="KW-1185">Reference proteome</keyword>
<accession>A0ABP1PIA6</accession>
<evidence type="ECO:0000313" key="3">
    <source>
        <dbReference type="Proteomes" id="UP001642520"/>
    </source>
</evidence>
<organism evidence="2 3">
    <name type="scientific">Xylocopa violacea</name>
    <name type="common">Violet carpenter bee</name>
    <name type="synonym">Apis violacea</name>
    <dbReference type="NCBI Taxonomy" id="135666"/>
    <lineage>
        <taxon>Eukaryota</taxon>
        <taxon>Metazoa</taxon>
        <taxon>Ecdysozoa</taxon>
        <taxon>Arthropoda</taxon>
        <taxon>Hexapoda</taxon>
        <taxon>Insecta</taxon>
        <taxon>Pterygota</taxon>
        <taxon>Neoptera</taxon>
        <taxon>Endopterygota</taxon>
        <taxon>Hymenoptera</taxon>
        <taxon>Apocrita</taxon>
        <taxon>Aculeata</taxon>
        <taxon>Apoidea</taxon>
        <taxon>Anthophila</taxon>
        <taxon>Apidae</taxon>
        <taxon>Xylocopa</taxon>
        <taxon>Xylocopa</taxon>
    </lineage>
</organism>
<comment type="caution">
    <text evidence="2">The sequence shown here is derived from an EMBL/GenBank/DDBJ whole genome shotgun (WGS) entry which is preliminary data.</text>
</comment>
<sequence length="122" mass="13791">MCLAGGHVANRLSVHWMFQQPENETAWTSRSGPGNPSKGKGLRHPLPQPCYRRDARRRCTVVAPQPPLRPCHFSRKADVFLSRPVNKRPQSVRRRGEDVSPVRAVQQAFPRVPAGNTGRYTR</sequence>
<evidence type="ECO:0000313" key="2">
    <source>
        <dbReference type="EMBL" id="CAL7952311.1"/>
    </source>
</evidence>
<name>A0ABP1PIA6_XYLVO</name>
<proteinExistence type="predicted"/>
<evidence type="ECO:0000256" key="1">
    <source>
        <dbReference type="SAM" id="MobiDB-lite"/>
    </source>
</evidence>